<protein>
    <submittedName>
        <fullName evidence="1">Uncharacterized protein</fullName>
    </submittedName>
</protein>
<sequence length="267" mass="29920">MLIGGFEDKDAADIIIPASEKLLEKCGVFDLKGYTLGLQARTCNKWSPCPVLVLLYATLGLHRYNLLQGTKFQLNRVKKYVFSTGAAASYYITLDAMEPAADSSSSLQTFQTEVTEDSFGKFILTCNIARIRGEPSNVYTGLNIGYRLPECPPENPFEIYYLMKDSEIQANIGWIRLYLELAVATTDRNREASDFGLSNLEIVNVAVDAEGLLNAKNAIFYIRYKDLYEARLGNAVFDRIAIVRRIFDEDTGRFTLVGQNQSSDIIN</sequence>
<dbReference type="NCBIfam" id="TIGR01572">
    <property type="entry name" value="A_thl_para_3677"/>
    <property type="match status" value="1"/>
</dbReference>
<evidence type="ECO:0000313" key="1">
    <source>
        <dbReference type="EMBL" id="OAP01297.1"/>
    </source>
</evidence>
<accession>A0A178V4Z4</accession>
<reference evidence="2" key="1">
    <citation type="journal article" date="2016" name="Proc. Natl. Acad. Sci. U.S.A.">
        <title>Chromosome-level assembly of Arabidopsis thaliana Ler reveals the extent of translocation and inversion polymorphisms.</title>
        <authorList>
            <person name="Zapata L."/>
            <person name="Ding J."/>
            <person name="Willing E.M."/>
            <person name="Hartwig B."/>
            <person name="Bezdan D."/>
            <person name="Jiao W.B."/>
            <person name="Patel V."/>
            <person name="Velikkakam James G."/>
            <person name="Koornneef M."/>
            <person name="Ossowski S."/>
            <person name="Schneeberger K."/>
        </authorList>
    </citation>
    <scope>NUCLEOTIDE SEQUENCE [LARGE SCALE GENOMIC DNA]</scope>
    <source>
        <strain evidence="2">cv. Landsberg erecta</strain>
    </source>
</reference>
<organism evidence="1 2">
    <name type="scientific">Arabidopsis thaliana</name>
    <name type="common">Mouse-ear cress</name>
    <dbReference type="NCBI Taxonomy" id="3702"/>
    <lineage>
        <taxon>Eukaryota</taxon>
        <taxon>Viridiplantae</taxon>
        <taxon>Streptophyta</taxon>
        <taxon>Embryophyta</taxon>
        <taxon>Tracheophyta</taxon>
        <taxon>Spermatophyta</taxon>
        <taxon>Magnoliopsida</taxon>
        <taxon>eudicotyledons</taxon>
        <taxon>Gunneridae</taxon>
        <taxon>Pentapetalae</taxon>
        <taxon>rosids</taxon>
        <taxon>malvids</taxon>
        <taxon>Brassicales</taxon>
        <taxon>Brassicaceae</taxon>
        <taxon>Camelineae</taxon>
        <taxon>Arabidopsis</taxon>
    </lineage>
</organism>
<comment type="caution">
    <text evidence="1">The sequence shown here is derived from an EMBL/GenBank/DDBJ whole genome shotgun (WGS) entry which is preliminary data.</text>
</comment>
<dbReference type="Pfam" id="PF04776">
    <property type="entry name" value="protein_MS5"/>
    <property type="match status" value="1"/>
</dbReference>
<proteinExistence type="predicted"/>
<dbReference type="AlphaFoldDB" id="A0A178V4Z4"/>
<name>A0A178V4Z4_ARATH</name>
<gene>
    <name evidence="1" type="ordered locus">AXX17_At3g27080</name>
</gene>
<dbReference type="PANTHER" id="PTHR31260:SF39">
    <property type="entry name" value="BNAA09G28770D PROTEIN"/>
    <property type="match status" value="1"/>
</dbReference>
<dbReference type="ExpressionAtlas" id="A0A178V4Z4">
    <property type="expression patterns" value="baseline and differential"/>
</dbReference>
<dbReference type="EMBL" id="LUHQ01000003">
    <property type="protein sequence ID" value="OAP01297.1"/>
    <property type="molecule type" value="Genomic_DNA"/>
</dbReference>
<dbReference type="PANTHER" id="PTHR31260">
    <property type="entry name" value="CYSTATIN/MONELLIN SUPERFAMILY PROTEIN"/>
    <property type="match status" value="1"/>
</dbReference>
<dbReference type="InterPro" id="IPR006462">
    <property type="entry name" value="MS5"/>
</dbReference>
<evidence type="ECO:0000313" key="2">
    <source>
        <dbReference type="Proteomes" id="UP000078284"/>
    </source>
</evidence>
<dbReference type="Proteomes" id="UP000078284">
    <property type="component" value="Chromosome 3"/>
</dbReference>